<keyword evidence="1" id="KW-0812">Transmembrane</keyword>
<sequence>MSPEKPEAPKIPPNQIERLKGLAYLLGALVSLAAANYLSDPGDFQPFTDARDTWELLLALCGTGLLFPGLKTFKR</sequence>
<feature type="transmembrane region" description="Helical" evidence="1">
    <location>
        <begin position="21"/>
        <end position="38"/>
    </location>
</feature>
<evidence type="ECO:0000313" key="3">
    <source>
        <dbReference type="Proteomes" id="UP000176822"/>
    </source>
</evidence>
<evidence type="ECO:0000313" key="2">
    <source>
        <dbReference type="EMBL" id="OGD00101.1"/>
    </source>
</evidence>
<reference evidence="2 3" key="1">
    <citation type="journal article" date="2016" name="Nat. Commun.">
        <title>Thousands of microbial genomes shed light on interconnected biogeochemical processes in an aquifer system.</title>
        <authorList>
            <person name="Anantharaman K."/>
            <person name="Brown C.T."/>
            <person name="Hug L.A."/>
            <person name="Sharon I."/>
            <person name="Castelle C.J."/>
            <person name="Probst A.J."/>
            <person name="Thomas B.C."/>
            <person name="Singh A."/>
            <person name="Wilkins M.J."/>
            <person name="Karaoz U."/>
            <person name="Brodie E.L."/>
            <person name="Williams K.H."/>
            <person name="Hubbard S.S."/>
            <person name="Banfield J.F."/>
        </authorList>
    </citation>
    <scope>NUCLEOTIDE SEQUENCE [LARGE SCALE GENOMIC DNA]</scope>
</reference>
<dbReference type="AlphaFoldDB" id="A0A1F4Z1P3"/>
<keyword evidence="1" id="KW-0472">Membrane</keyword>
<comment type="caution">
    <text evidence="2">The sequence shown here is derived from an EMBL/GenBank/DDBJ whole genome shotgun (WGS) entry which is preliminary data.</text>
</comment>
<proteinExistence type="predicted"/>
<gene>
    <name evidence="2" type="ORF">A2972_01135</name>
</gene>
<dbReference type="EMBL" id="MEXM01000045">
    <property type="protein sequence ID" value="OGD00101.1"/>
    <property type="molecule type" value="Genomic_DNA"/>
</dbReference>
<keyword evidence="1" id="KW-1133">Transmembrane helix</keyword>
<accession>A0A1F4Z1P3</accession>
<evidence type="ECO:0000256" key="1">
    <source>
        <dbReference type="SAM" id="Phobius"/>
    </source>
</evidence>
<dbReference type="Proteomes" id="UP000176822">
    <property type="component" value="Unassembled WGS sequence"/>
</dbReference>
<protein>
    <submittedName>
        <fullName evidence="2">Uncharacterized protein</fullName>
    </submittedName>
</protein>
<name>A0A1F4Z1P3_9BACT</name>
<feature type="transmembrane region" description="Helical" evidence="1">
    <location>
        <begin position="53"/>
        <end position="70"/>
    </location>
</feature>
<organism evidence="2 3">
    <name type="scientific">Candidatus Amesbacteria bacterium RIFCSPLOWO2_01_FULL_47_33</name>
    <dbReference type="NCBI Taxonomy" id="1797258"/>
    <lineage>
        <taxon>Bacteria</taxon>
        <taxon>Candidatus Amesiibacteriota</taxon>
    </lineage>
</organism>